<sequence length="237" mass="27047">MNKSVLVIFLVSMNFIFSQNSSGVVSYKVIVNKGNITKSDTIQSEDKKEIANFFTAILKKSIEKNFELFYNDSTSLFVEKSELKYDSGNSNLYGKSNNDKLYVNIKNFTYINQVDLYGKNFLISDKINQLSWVIDRSQEKFILDKKTYKATCTNKVNGKEFKVVAWFSEEISLGFGPDNYCGLPGLILELDAGNLSYKCESIIFDKQNIKKPNSGKRVTQKEFDVIANQKQIEILGF</sequence>
<protein>
    <submittedName>
        <fullName evidence="1">GLPGLI family protein</fullName>
    </submittedName>
</protein>
<comment type="caution">
    <text evidence="1">The sequence shown here is derived from an EMBL/GenBank/DDBJ whole genome shotgun (WGS) entry which is preliminary data.</text>
</comment>
<proteinExistence type="predicted"/>
<name>A0ABT3EI80_9FLAO</name>
<gene>
    <name evidence="1" type="ORF">OJ995_07875</name>
</gene>
<accession>A0ABT3EI80</accession>
<evidence type="ECO:0000313" key="2">
    <source>
        <dbReference type="Proteomes" id="UP001165677"/>
    </source>
</evidence>
<dbReference type="InterPro" id="IPR005901">
    <property type="entry name" value="GLPGLI"/>
</dbReference>
<dbReference type="EMBL" id="JAPCIO010000004">
    <property type="protein sequence ID" value="MCW1148134.1"/>
    <property type="molecule type" value="Genomic_DNA"/>
</dbReference>
<dbReference type="Proteomes" id="UP001165677">
    <property type="component" value="Unassembled WGS sequence"/>
</dbReference>
<dbReference type="RefSeq" id="WP_264368912.1">
    <property type="nucleotide sequence ID" value="NZ_JAPCIO010000004.1"/>
</dbReference>
<reference evidence="1" key="1">
    <citation type="submission" date="2022-10" db="EMBL/GenBank/DDBJ databases">
        <title>Flavobacterium sp. nov., a bacterium isolated from lake sediment.</title>
        <authorList>
            <person name="Qu J.-H."/>
        </authorList>
    </citation>
    <scope>NUCLEOTIDE SEQUENCE</scope>
    <source>
        <strain evidence="1">TH16-21</strain>
    </source>
</reference>
<evidence type="ECO:0000313" key="1">
    <source>
        <dbReference type="EMBL" id="MCW1148134.1"/>
    </source>
</evidence>
<dbReference type="NCBIfam" id="TIGR01200">
    <property type="entry name" value="GLPGLI"/>
    <property type="match status" value="1"/>
</dbReference>
<keyword evidence="2" id="KW-1185">Reference proteome</keyword>
<organism evidence="1 2">
    <name type="scientific">Flavobacterium lacisediminis</name>
    <dbReference type="NCBI Taxonomy" id="2989705"/>
    <lineage>
        <taxon>Bacteria</taxon>
        <taxon>Pseudomonadati</taxon>
        <taxon>Bacteroidota</taxon>
        <taxon>Flavobacteriia</taxon>
        <taxon>Flavobacteriales</taxon>
        <taxon>Flavobacteriaceae</taxon>
        <taxon>Flavobacterium</taxon>
    </lineage>
</organism>
<dbReference type="Pfam" id="PF09697">
    <property type="entry name" value="Porph_ging"/>
    <property type="match status" value="1"/>
</dbReference>